<comment type="subcellular location">
    <subcellularLocation>
        <location evidence="7">Mitochondrion matrix</location>
    </subcellularLocation>
</comment>
<dbReference type="UniPathway" id="UPA00251">
    <property type="reaction ID" value="UER00375"/>
</dbReference>
<dbReference type="EC" id="2.3.1.37" evidence="7"/>
<feature type="domain" description="Aminotransferase class I/classII large" evidence="8">
    <location>
        <begin position="90"/>
        <end position="441"/>
    </location>
</feature>
<keyword evidence="10" id="KW-1185">Reference proteome</keyword>
<dbReference type="InterPro" id="IPR004839">
    <property type="entry name" value="Aminotransferase_I/II_large"/>
</dbReference>
<dbReference type="InterPro" id="IPR050087">
    <property type="entry name" value="AON_synthase_class-II"/>
</dbReference>
<keyword evidence="5 7" id="KW-0663">Pyridoxal phosphate</keyword>
<evidence type="ECO:0000313" key="9">
    <source>
        <dbReference type="EMBL" id="PLN76741.1"/>
    </source>
</evidence>
<dbReference type="FunFam" id="3.40.640.10:FF:000006">
    <property type="entry name" value="5-aminolevulinate synthase, mitochondrial"/>
    <property type="match status" value="1"/>
</dbReference>
<dbReference type="InterPro" id="IPR015422">
    <property type="entry name" value="PyrdxlP-dep_Trfase_small"/>
</dbReference>
<keyword evidence="4 7" id="KW-0808">Transferase</keyword>
<comment type="pathway">
    <text evidence="7">Porphyrin-containing compound metabolism; protoporphyrin-IX biosynthesis; 5-aminolevulinate from glycine: step 1/1.</text>
</comment>
<evidence type="ECO:0000256" key="2">
    <source>
        <dbReference type="ARBA" id="ARBA00003076"/>
    </source>
</evidence>
<comment type="function">
    <text evidence="2">Catalyzes the synthesis of 5-aminolevulinate (ALA) from succinyl-CoA and glycine, the first and rate-limiting step in heme biosynthesis.</text>
</comment>
<keyword evidence="6 7" id="KW-0012">Acyltransferase</keyword>
<reference evidence="10" key="1">
    <citation type="submission" date="2017-12" db="EMBL/GenBank/DDBJ databases">
        <authorList>
            <consortium name="DOE Joint Genome Institute"/>
            <person name="Mondo S.J."/>
            <person name="Kjaerbolling I."/>
            <person name="Vesth T.C."/>
            <person name="Frisvad J.C."/>
            <person name="Nybo J.L."/>
            <person name="Theobald S."/>
            <person name="Kuo A."/>
            <person name="Bowyer P."/>
            <person name="Matsuda Y."/>
            <person name="Lyhne E.K."/>
            <person name="Kogle M.E."/>
            <person name="Clum A."/>
            <person name="Lipzen A."/>
            <person name="Salamov A."/>
            <person name="Ngan C.Y."/>
            <person name="Daum C."/>
            <person name="Chiniquy J."/>
            <person name="Barry K."/>
            <person name="LaButti K."/>
            <person name="Haridas S."/>
            <person name="Simmons B.A."/>
            <person name="Magnuson J.K."/>
            <person name="Mortensen U.H."/>
            <person name="Larsen T.O."/>
            <person name="Grigoriev I.V."/>
            <person name="Baker S.E."/>
            <person name="Andersen M.R."/>
            <person name="Nordberg H.P."/>
            <person name="Cantor M.N."/>
            <person name="Hua S.X."/>
        </authorList>
    </citation>
    <scope>NUCLEOTIDE SEQUENCE [LARGE SCALE GENOMIC DNA]</scope>
    <source>
        <strain evidence="10">IBT 19404</strain>
    </source>
</reference>
<dbReference type="Gene3D" id="3.40.640.10">
    <property type="entry name" value="Type I PLP-dependent aspartate aminotransferase-like (Major domain)"/>
    <property type="match status" value="1"/>
</dbReference>
<evidence type="ECO:0000256" key="7">
    <source>
        <dbReference type="RuleBase" id="RU910713"/>
    </source>
</evidence>
<dbReference type="AlphaFoldDB" id="A0A2J5HIM5"/>
<dbReference type="GO" id="GO:0006782">
    <property type="term" value="P:protoporphyrinogen IX biosynthetic process"/>
    <property type="evidence" value="ECO:0007669"/>
    <property type="project" value="UniProtKB-UniRule"/>
</dbReference>
<comment type="cofactor">
    <cofactor evidence="1 7">
        <name>pyridoxal 5'-phosphate</name>
        <dbReference type="ChEBI" id="CHEBI:597326"/>
    </cofactor>
</comment>
<dbReference type="SUPFAM" id="SSF53383">
    <property type="entry name" value="PLP-dependent transferases"/>
    <property type="match status" value="1"/>
</dbReference>
<dbReference type="InterPro" id="IPR015424">
    <property type="entry name" value="PyrdxlP-dep_Trfase"/>
</dbReference>
<dbReference type="NCBIfam" id="TIGR01821">
    <property type="entry name" value="5aminolev_synth"/>
    <property type="match status" value="1"/>
</dbReference>
<name>A0A2J5HIM5_9EURO</name>
<gene>
    <name evidence="9" type="ORF">BDW42DRAFT_15804</name>
</gene>
<evidence type="ECO:0000256" key="3">
    <source>
        <dbReference type="ARBA" id="ARBA00008392"/>
    </source>
</evidence>
<dbReference type="PANTHER" id="PTHR13693">
    <property type="entry name" value="CLASS II AMINOTRANSFERASE/8-AMINO-7-OXONONANOATE SYNTHASE"/>
    <property type="match status" value="1"/>
</dbReference>
<dbReference type="InterPro" id="IPR010961">
    <property type="entry name" value="4pyrrol_synth_NH2levulA_synth"/>
</dbReference>
<keyword evidence="7" id="KW-0350">Heme biosynthesis</keyword>
<dbReference type="Proteomes" id="UP000235023">
    <property type="component" value="Unassembled WGS sequence"/>
</dbReference>
<dbReference type="InterPro" id="IPR015421">
    <property type="entry name" value="PyrdxlP-dep_Trfase_major"/>
</dbReference>
<accession>A0A2J5HIM5</accession>
<dbReference type="GO" id="GO:0030170">
    <property type="term" value="F:pyridoxal phosphate binding"/>
    <property type="evidence" value="ECO:0007669"/>
    <property type="project" value="UniProtKB-UniRule"/>
</dbReference>
<evidence type="ECO:0000256" key="5">
    <source>
        <dbReference type="ARBA" id="ARBA00022898"/>
    </source>
</evidence>
<dbReference type="GO" id="GO:0003870">
    <property type="term" value="F:5-aminolevulinate synthase activity"/>
    <property type="evidence" value="ECO:0007669"/>
    <property type="project" value="UniProtKB-EC"/>
</dbReference>
<organism evidence="9 10">
    <name type="scientific">Aspergillus taichungensis</name>
    <dbReference type="NCBI Taxonomy" id="482145"/>
    <lineage>
        <taxon>Eukaryota</taxon>
        <taxon>Fungi</taxon>
        <taxon>Dikarya</taxon>
        <taxon>Ascomycota</taxon>
        <taxon>Pezizomycotina</taxon>
        <taxon>Eurotiomycetes</taxon>
        <taxon>Eurotiomycetidae</taxon>
        <taxon>Eurotiales</taxon>
        <taxon>Aspergillaceae</taxon>
        <taxon>Aspergillus</taxon>
        <taxon>Aspergillus subgen. Circumdati</taxon>
    </lineage>
</organism>
<dbReference type="EMBL" id="KZ559611">
    <property type="protein sequence ID" value="PLN76741.1"/>
    <property type="molecule type" value="Genomic_DNA"/>
</dbReference>
<evidence type="ECO:0000256" key="6">
    <source>
        <dbReference type="ARBA" id="ARBA00023315"/>
    </source>
</evidence>
<dbReference type="OrthoDB" id="10263824at2759"/>
<evidence type="ECO:0000259" key="8">
    <source>
        <dbReference type="Pfam" id="PF00155"/>
    </source>
</evidence>
<protein>
    <recommendedName>
        <fullName evidence="7">5-aminolevulinate synthase</fullName>
        <ecNumber evidence="7">2.3.1.37</ecNumber>
    </recommendedName>
    <alternativeName>
        <fullName evidence="7">5-aminolevulinic acid synthase</fullName>
    </alternativeName>
    <alternativeName>
        <fullName evidence="7">Delta-ALA synthase</fullName>
    </alternativeName>
    <alternativeName>
        <fullName evidence="7">Delta-aminolevulinate synthase</fullName>
    </alternativeName>
</protein>
<evidence type="ECO:0000256" key="1">
    <source>
        <dbReference type="ARBA" id="ARBA00001933"/>
    </source>
</evidence>
<comment type="catalytic activity">
    <reaction evidence="7">
        <text>succinyl-CoA + glycine + H(+) = 5-aminolevulinate + CO2 + CoA</text>
        <dbReference type="Rhea" id="RHEA:12921"/>
        <dbReference type="ChEBI" id="CHEBI:15378"/>
        <dbReference type="ChEBI" id="CHEBI:16526"/>
        <dbReference type="ChEBI" id="CHEBI:57287"/>
        <dbReference type="ChEBI" id="CHEBI:57292"/>
        <dbReference type="ChEBI" id="CHEBI:57305"/>
        <dbReference type="ChEBI" id="CHEBI:356416"/>
        <dbReference type="EC" id="2.3.1.37"/>
    </reaction>
</comment>
<evidence type="ECO:0000313" key="10">
    <source>
        <dbReference type="Proteomes" id="UP000235023"/>
    </source>
</evidence>
<dbReference type="Gene3D" id="3.90.1150.10">
    <property type="entry name" value="Aspartate Aminotransferase, domain 1"/>
    <property type="match status" value="1"/>
</dbReference>
<dbReference type="GO" id="GO:0005759">
    <property type="term" value="C:mitochondrial matrix"/>
    <property type="evidence" value="ECO:0007669"/>
    <property type="project" value="UniProtKB-SubCell"/>
</dbReference>
<comment type="similarity">
    <text evidence="3 7">Belongs to the class-II pyridoxal-phosphate-dependent aminotransferase family.</text>
</comment>
<dbReference type="PANTHER" id="PTHR13693:SF102">
    <property type="entry name" value="2-AMINO-3-KETOBUTYRATE COENZYME A LIGASE, MITOCHONDRIAL"/>
    <property type="match status" value="1"/>
</dbReference>
<keyword evidence="7" id="KW-0496">Mitochondrion</keyword>
<evidence type="ECO:0000256" key="4">
    <source>
        <dbReference type="ARBA" id="ARBA00022679"/>
    </source>
</evidence>
<sequence length="481" mass="52121">MSSPVYRRQLARYVAHLSRRQAYSTAAVHVHDVSASTVALTPFPYENFYQQVIDQKKADQSYRYFRSITRLQDQFPKAQCHRTGKTVDVWCANDYLAMGSHPAVLAAMEDAIHTYGANAGGSRNIAGHSPLVEALEASLAQLHQKPAALYFSSGFAANEAALTALGAQLPGCIIFSDELNHASMIDGIRHSQARRHVWWHNDLANLEALLAAYPLDTPKIIAFESVYSMCGTIAPIAAICDLAHRYGALTFMDEAHAIGLYGPHGAGVAEHLDYAAHAAGLPRGTTMDRIDIISGSTSKGLGTMGGYVAGSAALVDLVRSVARGFIFTTTQSPAVMAGAHAAIQVQRRDGSARLALQRNVAAVKRKMAAVDLPVLPNRSHLVPLMVGDAELTRRVTDILFDEYNMYVQAINSPTVAVGRERVRISPTGSHGPAQQDALVGALVDIWRRLGLRTASDWQRAGLWTAEDAAVTQLWTDEQLQS</sequence>
<proteinExistence type="inferred from homology"/>
<dbReference type="CDD" id="cd06454">
    <property type="entry name" value="KBL_like"/>
    <property type="match status" value="1"/>
</dbReference>
<dbReference type="Pfam" id="PF00155">
    <property type="entry name" value="Aminotran_1_2"/>
    <property type="match status" value="1"/>
</dbReference>